<feature type="transmembrane region" description="Helical" evidence="1">
    <location>
        <begin position="61"/>
        <end position="84"/>
    </location>
</feature>
<comment type="caution">
    <text evidence="2">The sequence shown here is derived from an EMBL/GenBank/DDBJ whole genome shotgun (WGS) entry which is preliminary data.</text>
</comment>
<keyword evidence="1" id="KW-0472">Membrane</keyword>
<feature type="transmembrane region" description="Helical" evidence="1">
    <location>
        <begin position="179"/>
        <end position="198"/>
    </location>
</feature>
<name>A0A4S4NHB4_9BACT</name>
<feature type="transmembrane region" description="Helical" evidence="1">
    <location>
        <begin position="120"/>
        <end position="143"/>
    </location>
</feature>
<dbReference type="OrthoDB" id="9786064at2"/>
<feature type="transmembrane region" description="Helical" evidence="1">
    <location>
        <begin position="16"/>
        <end position="41"/>
    </location>
</feature>
<accession>A0A4S4NHB4</accession>
<evidence type="ECO:0000313" key="2">
    <source>
        <dbReference type="EMBL" id="THH37581.1"/>
    </source>
</evidence>
<sequence length="229" mass="24793">MSAEAQLTEAPRTKSYLALAISGLFHPLLVPTYIFLILAGVNPYLFGTSDLGEPRAMSNLILIFLDTFVIPVVAVLIMVKLNMINSVMMHEKSERIGPLLLVMVLYFWIFYNFSQSNQTPTIFSSFLLGVIIALVASFVINLLDKISLHATGMGGLVAVAVIMLALFGPNGIEVGSATIGLPVLLIFTVLIAGAVGSARLALGAHDRMQLYAGYLLGFVSQFVALKFYF</sequence>
<dbReference type="RefSeq" id="WP_136460046.1">
    <property type="nucleotide sequence ID" value="NZ_SRSF01000007.1"/>
</dbReference>
<keyword evidence="1" id="KW-1133">Transmembrane helix</keyword>
<proteinExistence type="predicted"/>
<feature type="transmembrane region" description="Helical" evidence="1">
    <location>
        <begin position="150"/>
        <end position="167"/>
    </location>
</feature>
<dbReference type="AlphaFoldDB" id="A0A4S4NHB4"/>
<keyword evidence="1" id="KW-0812">Transmembrane</keyword>
<dbReference type="Proteomes" id="UP000308528">
    <property type="component" value="Unassembled WGS sequence"/>
</dbReference>
<reference evidence="2 3" key="1">
    <citation type="submission" date="2019-04" db="EMBL/GenBank/DDBJ databases">
        <title>Lewinella litorea sp. nov., isolated from a marine sand.</title>
        <authorList>
            <person name="Yoon J.-H."/>
        </authorList>
    </citation>
    <scope>NUCLEOTIDE SEQUENCE [LARGE SCALE GENOMIC DNA]</scope>
    <source>
        <strain evidence="2 3">HSMS-39</strain>
    </source>
</reference>
<organism evidence="2 3">
    <name type="scientific">Neolewinella litorea</name>
    <dbReference type="NCBI Taxonomy" id="2562452"/>
    <lineage>
        <taxon>Bacteria</taxon>
        <taxon>Pseudomonadati</taxon>
        <taxon>Bacteroidota</taxon>
        <taxon>Saprospiria</taxon>
        <taxon>Saprospirales</taxon>
        <taxon>Lewinellaceae</taxon>
        <taxon>Neolewinella</taxon>
    </lineage>
</organism>
<evidence type="ECO:0008006" key="4">
    <source>
        <dbReference type="Google" id="ProtNLM"/>
    </source>
</evidence>
<gene>
    <name evidence="2" type="ORF">E4021_14255</name>
</gene>
<protein>
    <recommendedName>
        <fullName evidence="4">PAP2 family protein</fullName>
    </recommendedName>
</protein>
<feature type="transmembrane region" description="Helical" evidence="1">
    <location>
        <begin position="96"/>
        <end position="114"/>
    </location>
</feature>
<dbReference type="EMBL" id="SRSF01000007">
    <property type="protein sequence ID" value="THH37581.1"/>
    <property type="molecule type" value="Genomic_DNA"/>
</dbReference>
<feature type="transmembrane region" description="Helical" evidence="1">
    <location>
        <begin position="210"/>
        <end position="228"/>
    </location>
</feature>
<evidence type="ECO:0000313" key="3">
    <source>
        <dbReference type="Proteomes" id="UP000308528"/>
    </source>
</evidence>
<evidence type="ECO:0000256" key="1">
    <source>
        <dbReference type="SAM" id="Phobius"/>
    </source>
</evidence>
<keyword evidence="3" id="KW-1185">Reference proteome</keyword>